<organism evidence="1 2">
    <name type="scientific">Halocaridina rubra</name>
    <name type="common">Hawaiian red shrimp</name>
    <dbReference type="NCBI Taxonomy" id="373956"/>
    <lineage>
        <taxon>Eukaryota</taxon>
        <taxon>Metazoa</taxon>
        <taxon>Ecdysozoa</taxon>
        <taxon>Arthropoda</taxon>
        <taxon>Crustacea</taxon>
        <taxon>Multicrustacea</taxon>
        <taxon>Malacostraca</taxon>
        <taxon>Eumalacostraca</taxon>
        <taxon>Eucarida</taxon>
        <taxon>Decapoda</taxon>
        <taxon>Pleocyemata</taxon>
        <taxon>Caridea</taxon>
        <taxon>Atyoidea</taxon>
        <taxon>Atyidae</taxon>
        <taxon>Halocaridina</taxon>
    </lineage>
</organism>
<comment type="caution">
    <text evidence="1">The sequence shown here is derived from an EMBL/GenBank/DDBJ whole genome shotgun (WGS) entry which is preliminary data.</text>
</comment>
<sequence length="55" mass="6388">FRCFHTILCLKPQTVELIVMAACVLHNLLRIRKGMLQEADQEDPDTHELIPGSWR</sequence>
<name>A0AAN9ACY6_HALRR</name>
<evidence type="ECO:0000313" key="1">
    <source>
        <dbReference type="EMBL" id="KAK7079792.1"/>
    </source>
</evidence>
<reference evidence="1 2" key="1">
    <citation type="submission" date="2023-11" db="EMBL/GenBank/DDBJ databases">
        <title>Halocaridina rubra genome assembly.</title>
        <authorList>
            <person name="Smith C."/>
        </authorList>
    </citation>
    <scope>NUCLEOTIDE SEQUENCE [LARGE SCALE GENOMIC DNA]</scope>
    <source>
        <strain evidence="1">EP-1</strain>
        <tissue evidence="1">Whole</tissue>
    </source>
</reference>
<accession>A0AAN9ACY6</accession>
<dbReference type="EMBL" id="JAXCGZ010006394">
    <property type="protein sequence ID" value="KAK7079792.1"/>
    <property type="molecule type" value="Genomic_DNA"/>
</dbReference>
<gene>
    <name evidence="1" type="ORF">SK128_007270</name>
</gene>
<dbReference type="AlphaFoldDB" id="A0AAN9ACY6"/>
<feature type="non-terminal residue" evidence="1">
    <location>
        <position position="1"/>
    </location>
</feature>
<feature type="non-terminal residue" evidence="1">
    <location>
        <position position="55"/>
    </location>
</feature>
<proteinExistence type="predicted"/>
<keyword evidence="2" id="KW-1185">Reference proteome</keyword>
<evidence type="ECO:0008006" key="3">
    <source>
        <dbReference type="Google" id="ProtNLM"/>
    </source>
</evidence>
<evidence type="ECO:0000313" key="2">
    <source>
        <dbReference type="Proteomes" id="UP001381693"/>
    </source>
</evidence>
<protein>
    <recommendedName>
        <fullName evidence="3">DDE Tnp4 domain-containing protein</fullName>
    </recommendedName>
</protein>
<dbReference type="Proteomes" id="UP001381693">
    <property type="component" value="Unassembled WGS sequence"/>
</dbReference>